<dbReference type="RefSeq" id="WP_115558459.1">
    <property type="nucleotide sequence ID" value="NZ_CP031376.1"/>
</dbReference>
<evidence type="ECO:0000256" key="1">
    <source>
        <dbReference type="SAM" id="Phobius"/>
    </source>
</evidence>
<dbReference type="KEGG" id="salx:SALLE_v1c08960"/>
<keyword evidence="1" id="KW-0812">Transmembrane</keyword>
<keyword evidence="1" id="KW-0472">Membrane</keyword>
<evidence type="ECO:0008006" key="4">
    <source>
        <dbReference type="Google" id="ProtNLM"/>
    </source>
</evidence>
<gene>
    <name evidence="2" type="ORF">SALLE_v1c08960</name>
</gene>
<feature type="transmembrane region" description="Helical" evidence="1">
    <location>
        <begin position="143"/>
        <end position="165"/>
    </location>
</feature>
<dbReference type="AlphaFoldDB" id="A0A345Z4N7"/>
<sequence>MKKIDIRMEEGKEIYFKNVFAGSKKLEFHYYFVTGFILPWIFINLYWLIWLRGEEIFFKDLPGMEESFLNSFLSRDININFGPKFKPSMMIFGFGTGITNWAVLIPTSVLFLFSILWPAIFIFHLVNSVTKIKNSIFLKFRKFLILLNLVLPAFIIVIVQNFYMIDPDTFSNSFKTQFFNQFLDLGENNWSLEIQNQFEIAKEGAKRIFNSGTNEIFSTFSTIFSIVLLSGFAFFGNFAAFSKFDKNRAKEIDYKEGK</sequence>
<feature type="transmembrane region" description="Helical" evidence="1">
    <location>
        <begin position="30"/>
        <end position="49"/>
    </location>
</feature>
<feature type="transmembrane region" description="Helical" evidence="1">
    <location>
        <begin position="216"/>
        <end position="240"/>
    </location>
</feature>
<name>A0A345Z4N7_9MOLU</name>
<dbReference type="Proteomes" id="UP000254792">
    <property type="component" value="Chromosome"/>
</dbReference>
<evidence type="ECO:0000313" key="3">
    <source>
        <dbReference type="Proteomes" id="UP000254792"/>
    </source>
</evidence>
<reference evidence="2 3" key="1">
    <citation type="submission" date="2018-07" db="EMBL/GenBank/DDBJ databases">
        <title>Complete genome sequence of Spiroplasma alleghenense PLHS-1 (ATCC 51752).</title>
        <authorList>
            <person name="Chou L."/>
            <person name="Lee T.-Y."/>
            <person name="Tsai Y.-M."/>
            <person name="Kuo C.-H."/>
        </authorList>
    </citation>
    <scope>NUCLEOTIDE SEQUENCE [LARGE SCALE GENOMIC DNA]</scope>
    <source>
        <strain evidence="2 3">PLHS-1</strain>
    </source>
</reference>
<dbReference type="EMBL" id="CP031376">
    <property type="protein sequence ID" value="AXK51566.1"/>
    <property type="molecule type" value="Genomic_DNA"/>
</dbReference>
<feature type="transmembrane region" description="Helical" evidence="1">
    <location>
        <begin position="98"/>
        <end position="123"/>
    </location>
</feature>
<accession>A0A345Z4N7</accession>
<protein>
    <recommendedName>
        <fullName evidence="4">Transmembrane protein</fullName>
    </recommendedName>
</protein>
<keyword evidence="1" id="KW-1133">Transmembrane helix</keyword>
<proteinExistence type="predicted"/>
<evidence type="ECO:0000313" key="2">
    <source>
        <dbReference type="EMBL" id="AXK51566.1"/>
    </source>
</evidence>
<keyword evidence="3" id="KW-1185">Reference proteome</keyword>
<organism evidence="2 3">
    <name type="scientific">Spiroplasma alleghenense</name>
    <dbReference type="NCBI Taxonomy" id="216931"/>
    <lineage>
        <taxon>Bacteria</taxon>
        <taxon>Bacillati</taxon>
        <taxon>Mycoplasmatota</taxon>
        <taxon>Mollicutes</taxon>
        <taxon>Entomoplasmatales</taxon>
        <taxon>Spiroplasmataceae</taxon>
        <taxon>Spiroplasma</taxon>
    </lineage>
</organism>